<feature type="domain" description="Outer membrane protein beta-barrel" evidence="3">
    <location>
        <begin position="17"/>
        <end position="226"/>
    </location>
</feature>
<dbReference type="SUPFAM" id="SSF56925">
    <property type="entry name" value="OMPA-like"/>
    <property type="match status" value="1"/>
</dbReference>
<evidence type="ECO:0000256" key="1">
    <source>
        <dbReference type="ARBA" id="ARBA00022729"/>
    </source>
</evidence>
<dbReference type="InterPro" id="IPR011250">
    <property type="entry name" value="OMP/PagP_B-barrel"/>
</dbReference>
<name>A0A7W9CVD4_9HYPH</name>
<evidence type="ECO:0000313" key="5">
    <source>
        <dbReference type="Proteomes" id="UP000523821"/>
    </source>
</evidence>
<organism evidence="4 5">
    <name type="scientific">Prosthecomicrobium pneumaticum</name>
    <dbReference type="NCBI Taxonomy" id="81895"/>
    <lineage>
        <taxon>Bacteria</taxon>
        <taxon>Pseudomonadati</taxon>
        <taxon>Pseudomonadota</taxon>
        <taxon>Alphaproteobacteria</taxon>
        <taxon>Hyphomicrobiales</taxon>
        <taxon>Kaistiaceae</taxon>
        <taxon>Prosthecomicrobium</taxon>
    </lineage>
</organism>
<keyword evidence="1 2" id="KW-0732">Signal</keyword>
<dbReference type="AlphaFoldDB" id="A0A7W9CVD4"/>
<dbReference type="Gene3D" id="2.40.160.20">
    <property type="match status" value="1"/>
</dbReference>
<accession>A0A7W9CVD4</accession>
<evidence type="ECO:0000259" key="3">
    <source>
        <dbReference type="Pfam" id="PF13505"/>
    </source>
</evidence>
<dbReference type="InterPro" id="IPR027385">
    <property type="entry name" value="Beta-barrel_OMP"/>
</dbReference>
<evidence type="ECO:0000313" key="4">
    <source>
        <dbReference type="EMBL" id="MBB5752585.1"/>
    </source>
</evidence>
<evidence type="ECO:0000256" key="2">
    <source>
        <dbReference type="SAM" id="SignalP"/>
    </source>
</evidence>
<comment type="caution">
    <text evidence="4">The sequence shown here is derived from an EMBL/GenBank/DDBJ whole genome shotgun (WGS) entry which is preliminary data.</text>
</comment>
<keyword evidence="5" id="KW-1185">Reference proteome</keyword>
<sequence>MARPLSRHCGGVFLAAGLLAMAALPVAAADLDRPAPVPSFSGWYLRGDIGYTAQRVGSLYNVLYDDPAIGAVIPTERDFSPAPFIGLGIGYRWNDALRTDLTAEYRFRSDFDGRDVILDTGGSFAFDDDYTAWKEEYTFLANLYVDLGRFGPVTPFVGAGIGASYNRINDFTDVNIVNSGLAFGDDHGEWHLAWALHAGLAWQVSDRMTLELAYRYLDLGGAASGDLVTYTGTNAVDNPMEFRDLTSHDVKLAVRYDLQ</sequence>
<dbReference type="EMBL" id="JACHOO010000003">
    <property type="protein sequence ID" value="MBB5752585.1"/>
    <property type="molecule type" value="Genomic_DNA"/>
</dbReference>
<gene>
    <name evidence="4" type="ORF">GGQ63_001639</name>
</gene>
<dbReference type="Pfam" id="PF13505">
    <property type="entry name" value="OMP_b-brl"/>
    <property type="match status" value="1"/>
</dbReference>
<feature type="chain" id="PRO_5031395095" evidence="2">
    <location>
        <begin position="29"/>
        <end position="259"/>
    </location>
</feature>
<reference evidence="4 5" key="1">
    <citation type="submission" date="2020-08" db="EMBL/GenBank/DDBJ databases">
        <title>Genomic Encyclopedia of Type Strains, Phase IV (KMG-IV): sequencing the most valuable type-strain genomes for metagenomic binning, comparative biology and taxonomic classification.</title>
        <authorList>
            <person name="Goeker M."/>
        </authorList>
    </citation>
    <scope>NUCLEOTIDE SEQUENCE [LARGE SCALE GENOMIC DNA]</scope>
    <source>
        <strain evidence="4 5">DSM 16268</strain>
    </source>
</reference>
<dbReference type="Proteomes" id="UP000523821">
    <property type="component" value="Unassembled WGS sequence"/>
</dbReference>
<protein>
    <submittedName>
        <fullName evidence="4">Opacity protein-like surface antigen</fullName>
    </submittedName>
</protein>
<proteinExistence type="predicted"/>
<feature type="signal peptide" evidence="2">
    <location>
        <begin position="1"/>
        <end position="28"/>
    </location>
</feature>
<dbReference type="RefSeq" id="WP_183854510.1">
    <property type="nucleotide sequence ID" value="NZ_JACHOO010000003.1"/>
</dbReference>